<proteinExistence type="predicted"/>
<feature type="region of interest" description="Disordered" evidence="2">
    <location>
        <begin position="24"/>
        <end position="82"/>
    </location>
</feature>
<evidence type="ECO:0000256" key="2">
    <source>
        <dbReference type="SAM" id="MobiDB-lite"/>
    </source>
</evidence>
<protein>
    <submittedName>
        <fullName evidence="3">Uncharacterized protein</fullName>
    </submittedName>
</protein>
<evidence type="ECO:0000256" key="1">
    <source>
        <dbReference type="SAM" id="Coils"/>
    </source>
</evidence>
<feature type="coiled-coil region" evidence="1">
    <location>
        <begin position="100"/>
        <end position="155"/>
    </location>
</feature>
<evidence type="ECO:0000313" key="3">
    <source>
        <dbReference type="EMBL" id="MCD9644222.1"/>
    </source>
</evidence>
<feature type="compositionally biased region" description="Basic and acidic residues" evidence="2">
    <location>
        <begin position="24"/>
        <end position="49"/>
    </location>
</feature>
<evidence type="ECO:0000313" key="4">
    <source>
        <dbReference type="Proteomes" id="UP000823775"/>
    </source>
</evidence>
<keyword evidence="1" id="KW-0175">Coiled coil</keyword>
<organism evidence="3 4">
    <name type="scientific">Datura stramonium</name>
    <name type="common">Jimsonweed</name>
    <name type="synonym">Common thornapple</name>
    <dbReference type="NCBI Taxonomy" id="4076"/>
    <lineage>
        <taxon>Eukaryota</taxon>
        <taxon>Viridiplantae</taxon>
        <taxon>Streptophyta</taxon>
        <taxon>Embryophyta</taxon>
        <taxon>Tracheophyta</taxon>
        <taxon>Spermatophyta</taxon>
        <taxon>Magnoliopsida</taxon>
        <taxon>eudicotyledons</taxon>
        <taxon>Gunneridae</taxon>
        <taxon>Pentapetalae</taxon>
        <taxon>asterids</taxon>
        <taxon>lamiids</taxon>
        <taxon>Solanales</taxon>
        <taxon>Solanaceae</taxon>
        <taxon>Solanoideae</taxon>
        <taxon>Datureae</taxon>
        <taxon>Datura</taxon>
    </lineage>
</organism>
<sequence>MDMINDGELEELWKTQIDTIDRDLLEESVKEDKKNEGQPSEDSRQEENHIPTNDAMENVSLEDQQGRINADNNSKEGPGVKGKSLVSDLIASQEKSNVEIERLTSLLSQKKAEIVRLKTNPIEELGLVSGLQQENEALKVEVKELTKKLLHAHENFNDRISALLPKLSGP</sequence>
<keyword evidence="4" id="KW-1185">Reference proteome</keyword>
<reference evidence="3 4" key="1">
    <citation type="journal article" date="2021" name="BMC Genomics">
        <title>Datura genome reveals duplications of psychoactive alkaloid biosynthetic genes and high mutation rate following tissue culture.</title>
        <authorList>
            <person name="Rajewski A."/>
            <person name="Carter-House D."/>
            <person name="Stajich J."/>
            <person name="Litt A."/>
        </authorList>
    </citation>
    <scope>NUCLEOTIDE SEQUENCE [LARGE SCALE GENOMIC DNA]</scope>
    <source>
        <strain evidence="3">AR-01</strain>
    </source>
</reference>
<feature type="compositionally biased region" description="Polar residues" evidence="2">
    <location>
        <begin position="61"/>
        <end position="72"/>
    </location>
</feature>
<comment type="caution">
    <text evidence="3">The sequence shown here is derived from an EMBL/GenBank/DDBJ whole genome shotgun (WGS) entry which is preliminary data.</text>
</comment>
<name>A0ABS8VBE3_DATST</name>
<dbReference type="EMBL" id="JACEIK010004107">
    <property type="protein sequence ID" value="MCD9644222.1"/>
    <property type="molecule type" value="Genomic_DNA"/>
</dbReference>
<gene>
    <name evidence="3" type="ORF">HAX54_032370</name>
</gene>
<accession>A0ABS8VBE3</accession>
<dbReference type="Proteomes" id="UP000823775">
    <property type="component" value="Unassembled WGS sequence"/>
</dbReference>